<dbReference type="PANTHER" id="PTHR31589">
    <property type="entry name" value="PROTEIN, PUTATIVE (DUF239)-RELATED-RELATED"/>
    <property type="match status" value="1"/>
</dbReference>
<proteinExistence type="predicted"/>
<dbReference type="Pfam" id="PF14365">
    <property type="entry name" value="Neprosin_AP"/>
    <property type="match status" value="1"/>
</dbReference>
<sequence>MSNPVGGRVHVALRIWIAVCLVVFGKATEISYEEYLEMKNYLDYINRPAVTTIETEDGDIFDCVDIYKQPALDHPELRNHVIQMEPTALPDDDGMSSVEHESFIAMKTGLPDGGCPVGTVPIKRVQMEELLRAGSVSNFMNKYGRSGYSPDQLKATEHLYASASLTTQAGGSYRGTQVAINVWNPRVKQGETFSLAQLWVVNGAGQNLNTIEAGWNVYPGIYGDSATHLFVYWTADNYKKTGCYNLKCAGFVQVSRTVTPGMKLPKISKYNGTQEDITLYVFLDQRTKNWWLLYRETGSSAFVNVGYWPASLFKALKTSANRIDWGGEVVGDTTRTFPQMGSGRFPSQGYRKAAYMKLIKYVDRTSTLRNIPGNIGKTQSRPNCYKIEDKGTGSAQFGSSRSAEVIWRGAEQSLEEIAGTSTAVAEIRCQEKEHQLPLVP</sequence>
<dbReference type="InterPro" id="IPR025521">
    <property type="entry name" value="Neprosin_propep"/>
</dbReference>
<dbReference type="InterPro" id="IPR053168">
    <property type="entry name" value="Glutamic_endopeptidase"/>
</dbReference>
<protein>
    <recommendedName>
        <fullName evidence="2">Neprosin PEP catalytic domain-containing protein</fullName>
    </recommendedName>
</protein>
<reference evidence="3 4" key="1">
    <citation type="submission" date="2021-07" db="EMBL/GenBank/DDBJ databases">
        <title>The Aristolochia fimbriata genome: insights into angiosperm evolution, floral development and chemical biosynthesis.</title>
        <authorList>
            <person name="Jiao Y."/>
        </authorList>
    </citation>
    <scope>NUCLEOTIDE SEQUENCE [LARGE SCALE GENOMIC DNA]</scope>
    <source>
        <strain evidence="3">IBCAS-2021</strain>
        <tissue evidence="3">Leaf</tissue>
    </source>
</reference>
<dbReference type="InterPro" id="IPR004314">
    <property type="entry name" value="Neprosin"/>
</dbReference>
<organism evidence="3 4">
    <name type="scientific">Aristolochia fimbriata</name>
    <name type="common">White veined hardy Dutchman's pipe vine</name>
    <dbReference type="NCBI Taxonomy" id="158543"/>
    <lineage>
        <taxon>Eukaryota</taxon>
        <taxon>Viridiplantae</taxon>
        <taxon>Streptophyta</taxon>
        <taxon>Embryophyta</taxon>
        <taxon>Tracheophyta</taxon>
        <taxon>Spermatophyta</taxon>
        <taxon>Magnoliopsida</taxon>
        <taxon>Magnoliidae</taxon>
        <taxon>Piperales</taxon>
        <taxon>Aristolochiaceae</taxon>
        <taxon>Aristolochia</taxon>
    </lineage>
</organism>
<dbReference type="Proteomes" id="UP000825729">
    <property type="component" value="Unassembled WGS sequence"/>
</dbReference>
<dbReference type="Pfam" id="PF03080">
    <property type="entry name" value="Neprosin"/>
    <property type="match status" value="1"/>
</dbReference>
<keyword evidence="4" id="KW-1185">Reference proteome</keyword>
<dbReference type="PROSITE" id="PS52045">
    <property type="entry name" value="NEPROSIN_PEP_CD"/>
    <property type="match status" value="1"/>
</dbReference>
<dbReference type="Gene3D" id="3.90.1320.10">
    <property type="entry name" value="Outer-capsid protein sigma 3, large lobe"/>
    <property type="match status" value="1"/>
</dbReference>
<feature type="domain" description="Neprosin PEP catalytic" evidence="2">
    <location>
        <begin position="153"/>
        <end position="415"/>
    </location>
</feature>
<feature type="signal peptide" evidence="1">
    <location>
        <begin position="1"/>
        <end position="27"/>
    </location>
</feature>
<evidence type="ECO:0000256" key="1">
    <source>
        <dbReference type="SAM" id="SignalP"/>
    </source>
</evidence>
<name>A0AAV7DW68_ARIFI</name>
<dbReference type="EMBL" id="JAINDJ010000008">
    <property type="protein sequence ID" value="KAG9440843.1"/>
    <property type="molecule type" value="Genomic_DNA"/>
</dbReference>
<keyword evidence="1" id="KW-0732">Signal</keyword>
<evidence type="ECO:0000313" key="3">
    <source>
        <dbReference type="EMBL" id="KAG9440843.1"/>
    </source>
</evidence>
<evidence type="ECO:0000313" key="4">
    <source>
        <dbReference type="Proteomes" id="UP000825729"/>
    </source>
</evidence>
<dbReference type="PANTHER" id="PTHR31589:SF216">
    <property type="entry name" value="NEPROSIN ACTIVATION PEPTIDE DOMAIN-CONTAINING PROTEIN"/>
    <property type="match status" value="1"/>
</dbReference>
<feature type="chain" id="PRO_5043316673" description="Neprosin PEP catalytic domain-containing protein" evidence="1">
    <location>
        <begin position="28"/>
        <end position="440"/>
    </location>
</feature>
<dbReference type="AlphaFoldDB" id="A0AAV7DW68"/>
<evidence type="ECO:0000259" key="2">
    <source>
        <dbReference type="PROSITE" id="PS52045"/>
    </source>
</evidence>
<accession>A0AAV7DW68</accession>
<comment type="caution">
    <text evidence="3">The sequence shown here is derived from an EMBL/GenBank/DDBJ whole genome shotgun (WGS) entry which is preliminary data.</text>
</comment>
<gene>
    <name evidence="3" type="ORF">H6P81_021008</name>
</gene>